<organism evidence="1 2">
    <name type="scientific">Siphonobacter curvatus</name>
    <dbReference type="NCBI Taxonomy" id="2094562"/>
    <lineage>
        <taxon>Bacteria</taxon>
        <taxon>Pseudomonadati</taxon>
        <taxon>Bacteroidota</taxon>
        <taxon>Cytophagia</taxon>
        <taxon>Cytophagales</taxon>
        <taxon>Cytophagaceae</taxon>
        <taxon>Siphonobacter</taxon>
    </lineage>
</organism>
<dbReference type="InterPro" id="IPR003718">
    <property type="entry name" value="OsmC/Ohr_fam"/>
</dbReference>
<dbReference type="PANTHER" id="PTHR39624">
    <property type="entry name" value="PROTEIN INVOLVED IN RIMO-MEDIATED BETA-METHYLTHIOLATION OF RIBOSOMAL PROTEIN S12 YCAO"/>
    <property type="match status" value="1"/>
</dbReference>
<name>A0A2S7INJ8_9BACT</name>
<dbReference type="Proteomes" id="UP000239590">
    <property type="component" value="Unassembled WGS sequence"/>
</dbReference>
<accession>A0A2S7INJ8</accession>
<dbReference type="Gene3D" id="3.30.300.20">
    <property type="match status" value="1"/>
</dbReference>
<dbReference type="InterPro" id="IPR036102">
    <property type="entry name" value="OsmC/Ohrsf"/>
</dbReference>
<keyword evidence="2" id="KW-1185">Reference proteome</keyword>
<dbReference type="PANTHER" id="PTHR39624:SF2">
    <property type="entry name" value="OSMC-LIKE PROTEIN"/>
    <property type="match status" value="1"/>
</dbReference>
<dbReference type="EMBL" id="PTRA01000001">
    <property type="protein sequence ID" value="PQA59297.1"/>
    <property type="molecule type" value="Genomic_DNA"/>
</dbReference>
<dbReference type="AlphaFoldDB" id="A0A2S7INJ8"/>
<dbReference type="RefSeq" id="WP_104710682.1">
    <property type="nucleotide sequence ID" value="NZ_PTRA01000001.1"/>
</dbReference>
<reference evidence="2" key="1">
    <citation type="submission" date="2018-02" db="EMBL/GenBank/DDBJ databases">
        <title>Genome sequencing of Solimonas sp. HR-BB.</title>
        <authorList>
            <person name="Lee Y."/>
            <person name="Jeon C.O."/>
        </authorList>
    </citation>
    <scope>NUCLEOTIDE SEQUENCE [LARGE SCALE GENOMIC DNA]</scope>
    <source>
        <strain evidence="2">HR-U</strain>
    </source>
</reference>
<gene>
    <name evidence="1" type="ORF">C5O19_06500</name>
</gene>
<dbReference type="InterPro" id="IPR015946">
    <property type="entry name" value="KH_dom-like_a/b"/>
</dbReference>
<comment type="caution">
    <text evidence="1">The sequence shown here is derived from an EMBL/GenBank/DDBJ whole genome shotgun (WGS) entry which is preliminary data.</text>
</comment>
<dbReference type="Pfam" id="PF02566">
    <property type="entry name" value="OsmC"/>
    <property type="match status" value="1"/>
</dbReference>
<evidence type="ECO:0000313" key="2">
    <source>
        <dbReference type="Proteomes" id="UP000239590"/>
    </source>
</evidence>
<proteinExistence type="predicted"/>
<protein>
    <submittedName>
        <fullName evidence="1">Osmotically inducible protein OsmC</fullName>
    </submittedName>
</protein>
<dbReference type="OrthoDB" id="290036at2"/>
<dbReference type="SUPFAM" id="SSF82784">
    <property type="entry name" value="OsmC-like"/>
    <property type="match status" value="1"/>
</dbReference>
<sequence>MATAKITYLGQLRTQGVHLKSGSEILTDAPVDNHGKGEAFSPTDLVASALGSCMLTIMGIVAQRDGIDITGTEVEVTKSMAESPRRIGQLEVKLKIKTNQPLTETRRKKLENAALTCPVAESLHPDLKQAVSFEFSV</sequence>
<evidence type="ECO:0000313" key="1">
    <source>
        <dbReference type="EMBL" id="PQA59297.1"/>
    </source>
</evidence>